<organism evidence="11 12">
    <name type="scientific">Holothuria leucospilota</name>
    <name type="common">Black long sea cucumber</name>
    <name type="synonym">Mertensiothuria leucospilota</name>
    <dbReference type="NCBI Taxonomy" id="206669"/>
    <lineage>
        <taxon>Eukaryota</taxon>
        <taxon>Metazoa</taxon>
        <taxon>Echinodermata</taxon>
        <taxon>Eleutherozoa</taxon>
        <taxon>Echinozoa</taxon>
        <taxon>Holothuroidea</taxon>
        <taxon>Aspidochirotacea</taxon>
        <taxon>Aspidochirotida</taxon>
        <taxon>Holothuriidae</taxon>
        <taxon>Holothuria</taxon>
    </lineage>
</organism>
<feature type="transmembrane region" description="Helical" evidence="9">
    <location>
        <begin position="148"/>
        <end position="171"/>
    </location>
</feature>
<feature type="transmembrane region" description="Helical" evidence="9">
    <location>
        <begin position="296"/>
        <end position="314"/>
    </location>
</feature>
<proteinExistence type="predicted"/>
<dbReference type="InterPro" id="IPR017452">
    <property type="entry name" value="GPCR_Rhodpsn_7TM"/>
</dbReference>
<dbReference type="PROSITE" id="PS50262">
    <property type="entry name" value="G_PROTEIN_RECEP_F1_2"/>
    <property type="match status" value="1"/>
</dbReference>
<dbReference type="GO" id="GO:0004930">
    <property type="term" value="F:G protein-coupled receptor activity"/>
    <property type="evidence" value="ECO:0007669"/>
    <property type="project" value="UniProtKB-KW"/>
</dbReference>
<dbReference type="SUPFAM" id="SSF81321">
    <property type="entry name" value="Family A G protein-coupled receptor-like"/>
    <property type="match status" value="1"/>
</dbReference>
<evidence type="ECO:0000259" key="10">
    <source>
        <dbReference type="PROSITE" id="PS50262"/>
    </source>
</evidence>
<evidence type="ECO:0000256" key="5">
    <source>
        <dbReference type="ARBA" id="ARBA00023040"/>
    </source>
</evidence>
<comment type="subcellular location">
    <subcellularLocation>
        <location evidence="1">Cell membrane</location>
        <topology evidence="1">Multi-pass membrane protein</topology>
    </subcellularLocation>
</comment>
<reference evidence="11" key="1">
    <citation type="submission" date="2021-10" db="EMBL/GenBank/DDBJ databases">
        <title>Tropical sea cucumber genome reveals ecological adaptation and Cuvierian tubules defense mechanism.</title>
        <authorList>
            <person name="Chen T."/>
        </authorList>
    </citation>
    <scope>NUCLEOTIDE SEQUENCE</scope>
    <source>
        <strain evidence="11">Nanhai2018</strain>
        <tissue evidence="11">Muscle</tissue>
    </source>
</reference>
<feature type="transmembrane region" description="Helical" evidence="9">
    <location>
        <begin position="191"/>
        <end position="214"/>
    </location>
</feature>
<accession>A0A9Q1BUZ1</accession>
<dbReference type="PANTHER" id="PTHR22752">
    <property type="entry name" value="G PROTEIN-COUPLED RECEPTOR"/>
    <property type="match status" value="1"/>
</dbReference>
<dbReference type="GO" id="GO:0005886">
    <property type="term" value="C:plasma membrane"/>
    <property type="evidence" value="ECO:0007669"/>
    <property type="project" value="UniProtKB-SubCell"/>
</dbReference>
<dbReference type="EMBL" id="JAIZAY010000011">
    <property type="protein sequence ID" value="KAJ8033753.1"/>
    <property type="molecule type" value="Genomic_DNA"/>
</dbReference>
<evidence type="ECO:0000256" key="6">
    <source>
        <dbReference type="ARBA" id="ARBA00023136"/>
    </source>
</evidence>
<feature type="transmembrane region" description="Helical" evidence="9">
    <location>
        <begin position="334"/>
        <end position="352"/>
    </location>
</feature>
<dbReference type="Pfam" id="PF00001">
    <property type="entry name" value="7tm_1"/>
    <property type="match status" value="1"/>
</dbReference>
<gene>
    <name evidence="11" type="ORF">HOLleu_24104</name>
</gene>
<sequence>MSPHFLNRTPVYFDFSTSQETLQDGNDSLLVFEKISLILIILISVTWNSVALVAILKTKSLRTNIHTLYIINLCVADLGTSGVSMSFTIFDLFIEDYLIRSPSLCKINGFFVTIFPAVNVQTVSLIAVHRYLLATQPNRLIVTSQRAILSILSVWVMAISLAILPLTEVLSSISYSNELHHCCPNFRNPCLYGYLCLTAYIVTIPVTVFCYYSIWKTLSNLSKTLNKESRRNRWNDLFADDDTVQSKDISLDDDGSVTQSAMITSFVSSNPDQTNRKKKKTKRKIALRKLAADKRVAISSGLIIATTVVCWTPFAMTNVCFFRGHLTHAKSVFVLWLSYINSALDPIIYVYFNRNALQSLKQLLPCQVDNRRYNVCGNNGKPAVACSSNKVSQKS</sequence>
<name>A0A9Q1BUZ1_HOLLE</name>
<feature type="domain" description="G-protein coupled receptors family 1 profile" evidence="10">
    <location>
        <begin position="47"/>
        <end position="349"/>
    </location>
</feature>
<protein>
    <submittedName>
        <fullName evidence="11">Octopamine receptor beta-2R</fullName>
    </submittedName>
</protein>
<keyword evidence="7 11" id="KW-0675">Receptor</keyword>
<dbReference type="OrthoDB" id="6125678at2759"/>
<dbReference type="InterPro" id="IPR000276">
    <property type="entry name" value="GPCR_Rhodpsn"/>
</dbReference>
<evidence type="ECO:0000256" key="1">
    <source>
        <dbReference type="ARBA" id="ARBA00004651"/>
    </source>
</evidence>
<evidence type="ECO:0000256" key="7">
    <source>
        <dbReference type="ARBA" id="ARBA00023170"/>
    </source>
</evidence>
<dbReference type="Proteomes" id="UP001152320">
    <property type="component" value="Chromosome 11"/>
</dbReference>
<keyword evidence="12" id="KW-1185">Reference proteome</keyword>
<comment type="caution">
    <text evidence="11">The sequence shown here is derived from an EMBL/GenBank/DDBJ whole genome shotgun (WGS) entry which is preliminary data.</text>
</comment>
<keyword evidence="4 9" id="KW-1133">Transmembrane helix</keyword>
<evidence type="ECO:0000256" key="2">
    <source>
        <dbReference type="ARBA" id="ARBA00022475"/>
    </source>
</evidence>
<feature type="transmembrane region" description="Helical" evidence="9">
    <location>
        <begin position="68"/>
        <end position="90"/>
    </location>
</feature>
<evidence type="ECO:0000256" key="8">
    <source>
        <dbReference type="ARBA" id="ARBA00023224"/>
    </source>
</evidence>
<dbReference type="PRINTS" id="PR00237">
    <property type="entry name" value="GPCRRHODOPSN"/>
</dbReference>
<evidence type="ECO:0000256" key="3">
    <source>
        <dbReference type="ARBA" id="ARBA00022692"/>
    </source>
</evidence>
<keyword evidence="5" id="KW-0297">G-protein coupled receptor</keyword>
<keyword evidence="2" id="KW-1003">Cell membrane</keyword>
<dbReference type="AlphaFoldDB" id="A0A9Q1BUZ1"/>
<keyword evidence="6 9" id="KW-0472">Membrane</keyword>
<dbReference type="CDD" id="cd00637">
    <property type="entry name" value="7tm_classA_rhodopsin-like"/>
    <property type="match status" value="1"/>
</dbReference>
<evidence type="ECO:0000256" key="9">
    <source>
        <dbReference type="SAM" id="Phobius"/>
    </source>
</evidence>
<evidence type="ECO:0000313" key="12">
    <source>
        <dbReference type="Proteomes" id="UP001152320"/>
    </source>
</evidence>
<evidence type="ECO:0000256" key="4">
    <source>
        <dbReference type="ARBA" id="ARBA00022989"/>
    </source>
</evidence>
<evidence type="ECO:0000313" key="11">
    <source>
        <dbReference type="EMBL" id="KAJ8033753.1"/>
    </source>
</evidence>
<dbReference type="Gene3D" id="1.20.1070.10">
    <property type="entry name" value="Rhodopsin 7-helix transmembrane proteins"/>
    <property type="match status" value="1"/>
</dbReference>
<keyword evidence="8" id="KW-0807">Transducer</keyword>
<keyword evidence="3 9" id="KW-0812">Transmembrane</keyword>
<feature type="transmembrane region" description="Helical" evidence="9">
    <location>
        <begin position="35"/>
        <end position="56"/>
    </location>
</feature>
<feature type="transmembrane region" description="Helical" evidence="9">
    <location>
        <begin position="110"/>
        <end position="128"/>
    </location>
</feature>